<evidence type="ECO:0000259" key="5">
    <source>
        <dbReference type="PROSITE" id="PS50987"/>
    </source>
</evidence>
<feature type="domain" description="HTH arsR-type" evidence="5">
    <location>
        <begin position="104"/>
        <end position="197"/>
    </location>
</feature>
<dbReference type="InterPro" id="IPR011991">
    <property type="entry name" value="ArsR-like_HTH"/>
</dbReference>
<dbReference type="NCBIfam" id="NF033788">
    <property type="entry name" value="HTH_metalloreg"/>
    <property type="match status" value="1"/>
</dbReference>
<dbReference type="OrthoDB" id="9806976at2"/>
<keyword evidence="2" id="KW-0238">DNA-binding</keyword>
<comment type="caution">
    <text evidence="6">The sequence shown here is derived from an EMBL/GenBank/DDBJ whole genome shotgun (WGS) entry which is preliminary data.</text>
</comment>
<keyword evidence="1" id="KW-0805">Transcription regulation</keyword>
<dbReference type="InterPro" id="IPR051081">
    <property type="entry name" value="HTH_MetalResp_TranReg"/>
</dbReference>
<dbReference type="PANTHER" id="PTHR33154">
    <property type="entry name" value="TRANSCRIPTIONAL REGULATOR, ARSR FAMILY"/>
    <property type="match status" value="1"/>
</dbReference>
<gene>
    <name evidence="6" type="ORF">E0H73_15460</name>
</gene>
<dbReference type="GO" id="GO:0003700">
    <property type="term" value="F:DNA-binding transcription factor activity"/>
    <property type="evidence" value="ECO:0007669"/>
    <property type="project" value="InterPro"/>
</dbReference>
<dbReference type="EMBL" id="SJKB01000004">
    <property type="protein sequence ID" value="TCC62110.1"/>
    <property type="molecule type" value="Genomic_DNA"/>
</dbReference>
<dbReference type="InterPro" id="IPR036390">
    <property type="entry name" value="WH_DNA-bd_sf"/>
</dbReference>
<dbReference type="Gene3D" id="1.10.10.10">
    <property type="entry name" value="Winged helix-like DNA-binding domain superfamily/Winged helix DNA-binding domain"/>
    <property type="match status" value="1"/>
</dbReference>
<dbReference type="InterPro" id="IPR001845">
    <property type="entry name" value="HTH_ArsR_DNA-bd_dom"/>
</dbReference>
<dbReference type="GO" id="GO:0003677">
    <property type="term" value="F:DNA binding"/>
    <property type="evidence" value="ECO:0007669"/>
    <property type="project" value="UniProtKB-KW"/>
</dbReference>
<reference evidence="6 7" key="1">
    <citation type="submission" date="2019-02" db="EMBL/GenBank/DDBJ databases">
        <title>Kribbella capetownensis sp. nov. and Kribbella speibonae sp. nov., isolated from soil.</title>
        <authorList>
            <person name="Curtis S.M."/>
            <person name="Norton I."/>
            <person name="Everest G.J."/>
            <person name="Meyers P.R."/>
        </authorList>
    </citation>
    <scope>NUCLEOTIDE SEQUENCE [LARGE SCALE GENOMIC DNA]</scope>
    <source>
        <strain evidence="6 7">NRRL B-24813</strain>
    </source>
</reference>
<evidence type="ECO:0000313" key="6">
    <source>
        <dbReference type="EMBL" id="TCC62110.1"/>
    </source>
</evidence>
<evidence type="ECO:0000256" key="3">
    <source>
        <dbReference type="ARBA" id="ARBA00023163"/>
    </source>
</evidence>
<dbReference type="SUPFAM" id="SSF46785">
    <property type="entry name" value="Winged helix' DNA-binding domain"/>
    <property type="match status" value="1"/>
</dbReference>
<evidence type="ECO:0000313" key="7">
    <source>
        <dbReference type="Proteomes" id="UP000291144"/>
    </source>
</evidence>
<dbReference type="InterPro" id="IPR036388">
    <property type="entry name" value="WH-like_DNA-bd_sf"/>
</dbReference>
<evidence type="ECO:0000256" key="2">
    <source>
        <dbReference type="ARBA" id="ARBA00023125"/>
    </source>
</evidence>
<feature type="region of interest" description="Disordered" evidence="4">
    <location>
        <begin position="59"/>
        <end position="104"/>
    </location>
</feature>
<name>A0A4R0KPF7_9ACTN</name>
<dbReference type="PANTHER" id="PTHR33154:SF33">
    <property type="entry name" value="TRANSCRIPTIONAL REPRESSOR SDPR"/>
    <property type="match status" value="1"/>
</dbReference>
<dbReference type="AlphaFoldDB" id="A0A4R0KPF7"/>
<dbReference type="Proteomes" id="UP000291144">
    <property type="component" value="Unassembled WGS sequence"/>
</dbReference>
<proteinExistence type="predicted"/>
<evidence type="ECO:0000256" key="1">
    <source>
        <dbReference type="ARBA" id="ARBA00023015"/>
    </source>
</evidence>
<keyword evidence="7" id="KW-1185">Reference proteome</keyword>
<keyword evidence="3" id="KW-0804">Transcription</keyword>
<protein>
    <submittedName>
        <fullName evidence="6">Transcriptional regulator</fullName>
    </submittedName>
</protein>
<accession>A0A4R0KPF7</accession>
<organism evidence="6 7">
    <name type="scientific">Kribbella pittospori</name>
    <dbReference type="NCBI Taxonomy" id="722689"/>
    <lineage>
        <taxon>Bacteria</taxon>
        <taxon>Bacillati</taxon>
        <taxon>Actinomycetota</taxon>
        <taxon>Actinomycetes</taxon>
        <taxon>Propionibacteriales</taxon>
        <taxon>Kribbellaceae</taxon>
        <taxon>Kribbella</taxon>
    </lineage>
</organism>
<dbReference type="Pfam" id="PF12840">
    <property type="entry name" value="HTH_20"/>
    <property type="match status" value="1"/>
</dbReference>
<dbReference type="PROSITE" id="PS50987">
    <property type="entry name" value="HTH_ARSR_2"/>
    <property type="match status" value="1"/>
</dbReference>
<dbReference type="SMART" id="SM00418">
    <property type="entry name" value="HTH_ARSR"/>
    <property type="match status" value="1"/>
</dbReference>
<feature type="compositionally biased region" description="Basic residues" evidence="4">
    <location>
        <begin position="59"/>
        <end position="68"/>
    </location>
</feature>
<sequence>MHLSGAEGCRARVPGGARRALGDAARARVCDRGPRDGVPVGGRADVRRDLHLGGRRIRKGARAPRRTHALGADGPAARGAGWPAEVGLPALPPPGSAGLTAGSRGGRDLDDLDRVFTALAHHSRRTILLVLHLRGGEMTSGEIAGRFDHSWPTITRHLGVLEQAGLVHVTLRGRERVYRLDPDPLFAVGVPWLDRFR</sequence>
<evidence type="ECO:0000256" key="4">
    <source>
        <dbReference type="SAM" id="MobiDB-lite"/>
    </source>
</evidence>
<dbReference type="CDD" id="cd00090">
    <property type="entry name" value="HTH_ARSR"/>
    <property type="match status" value="1"/>
</dbReference>
<dbReference type="PRINTS" id="PR00778">
    <property type="entry name" value="HTHARSR"/>
</dbReference>